<dbReference type="CDD" id="cd07816">
    <property type="entry name" value="Bet_v1-like"/>
    <property type="match status" value="1"/>
</dbReference>
<dbReference type="OMA" id="KGKETCI"/>
<dbReference type="GO" id="GO:0009738">
    <property type="term" value="P:abscisic acid-activated signaling pathway"/>
    <property type="evidence" value="ECO:0000318"/>
    <property type="project" value="GO_Central"/>
</dbReference>
<dbReference type="AlphaFoldDB" id="A0A0A0LNC6"/>
<dbReference type="Proteomes" id="UP000029981">
    <property type="component" value="Chromosome 2"/>
</dbReference>
<evidence type="ECO:0000256" key="2">
    <source>
        <dbReference type="ARBA" id="ARBA00022589"/>
    </source>
</evidence>
<protein>
    <recommendedName>
        <fullName evidence="3">Bet v I/Major latex protein domain-containing protein</fullName>
    </recommendedName>
</protein>
<accession>A0A0A0LNC6</accession>
<sequence length="157" mass="17535">MLGKLQHEAVIDVPANVTWQLFGSLELGRIVGEQLPNLFEKIELVEGDGGEGTVLNLIFAPGLGTSSYKEKFTKIDNENRIKETEIVEGGFLNIGFTLYRVRFKIIENGEDKCIVETTIEYEIMEEAAANASLVTLQPLIEIVQLANNYLLHNKNPK</sequence>
<dbReference type="SUPFAM" id="SSF55961">
    <property type="entry name" value="Bet v1-like"/>
    <property type="match status" value="1"/>
</dbReference>
<comment type="similarity">
    <text evidence="1">Belongs to the BetVI family.</text>
</comment>
<evidence type="ECO:0000259" key="3">
    <source>
        <dbReference type="Pfam" id="PF00407"/>
    </source>
</evidence>
<organism evidence="4 5">
    <name type="scientific">Cucumis sativus</name>
    <name type="common">Cucumber</name>
    <dbReference type="NCBI Taxonomy" id="3659"/>
    <lineage>
        <taxon>Eukaryota</taxon>
        <taxon>Viridiplantae</taxon>
        <taxon>Streptophyta</taxon>
        <taxon>Embryophyta</taxon>
        <taxon>Tracheophyta</taxon>
        <taxon>Spermatophyta</taxon>
        <taxon>Magnoliopsida</taxon>
        <taxon>eudicotyledons</taxon>
        <taxon>Gunneridae</taxon>
        <taxon>Pentapetalae</taxon>
        <taxon>rosids</taxon>
        <taxon>fabids</taxon>
        <taxon>Cucurbitales</taxon>
        <taxon>Cucurbitaceae</taxon>
        <taxon>Benincaseae</taxon>
        <taxon>Cucumis</taxon>
    </lineage>
</organism>
<reference evidence="4 5" key="2">
    <citation type="journal article" date="2009" name="PLoS ONE">
        <title>An integrated genetic and cytogenetic map of the cucumber genome.</title>
        <authorList>
            <person name="Ren Y."/>
            <person name="Zhang Z."/>
            <person name="Liu J."/>
            <person name="Staub J.E."/>
            <person name="Han Y."/>
            <person name="Cheng Z."/>
            <person name="Li X."/>
            <person name="Lu J."/>
            <person name="Miao H."/>
            <person name="Kang H."/>
            <person name="Xie B."/>
            <person name="Gu X."/>
            <person name="Wang X."/>
            <person name="Du Y."/>
            <person name="Jin W."/>
            <person name="Huang S."/>
        </authorList>
    </citation>
    <scope>NUCLEOTIDE SEQUENCE [LARGE SCALE GENOMIC DNA]</scope>
    <source>
        <strain evidence="5">cv. 9930</strain>
    </source>
</reference>
<keyword evidence="5" id="KW-1185">Reference proteome</keyword>
<evidence type="ECO:0000313" key="5">
    <source>
        <dbReference type="Proteomes" id="UP000029981"/>
    </source>
</evidence>
<dbReference type="GO" id="GO:0010427">
    <property type="term" value="F:abscisic acid binding"/>
    <property type="evidence" value="ECO:0000318"/>
    <property type="project" value="GO_Central"/>
</dbReference>
<feature type="domain" description="Bet v I/Major latex protein" evidence="3">
    <location>
        <begin position="4"/>
        <end position="152"/>
    </location>
</feature>
<dbReference type="PANTHER" id="PTHR31213:SF19">
    <property type="entry name" value="BET V I_MAJOR LATEX PROTEIN DOMAIN-CONTAINING PROTEIN"/>
    <property type="match status" value="1"/>
</dbReference>
<dbReference type="Gramene" id="KGN63405">
    <property type="protein sequence ID" value="KGN63405"/>
    <property type="gene ID" value="Csa_2G439140"/>
</dbReference>
<dbReference type="Pfam" id="PF00407">
    <property type="entry name" value="Bet_v_1"/>
    <property type="match status" value="1"/>
</dbReference>
<proteinExistence type="inferred from homology"/>
<dbReference type="eggNOG" id="ENOG502S1E8">
    <property type="taxonomic scope" value="Eukaryota"/>
</dbReference>
<dbReference type="GO" id="GO:0006952">
    <property type="term" value="P:defense response"/>
    <property type="evidence" value="ECO:0007669"/>
    <property type="project" value="InterPro"/>
</dbReference>
<dbReference type="EMBL" id="CM002923">
    <property type="protein sequence ID" value="KGN63405.1"/>
    <property type="molecule type" value="Genomic_DNA"/>
</dbReference>
<dbReference type="OrthoDB" id="1879545at2759"/>
<dbReference type="Gene3D" id="3.30.530.20">
    <property type="match status" value="1"/>
</dbReference>
<reference evidence="4 5" key="3">
    <citation type="journal article" date="2010" name="BMC Genomics">
        <title>Transcriptome sequencing and comparative analysis of cucumber flowers with different sex types.</title>
        <authorList>
            <person name="Guo S."/>
            <person name="Zheng Y."/>
            <person name="Joung J.G."/>
            <person name="Liu S."/>
            <person name="Zhang Z."/>
            <person name="Crasta O.R."/>
            <person name="Sobral B.W."/>
            <person name="Xu Y."/>
            <person name="Huang S."/>
            <person name="Fei Z."/>
        </authorList>
    </citation>
    <scope>NUCLEOTIDE SEQUENCE [LARGE SCALE GENOMIC DNA]</scope>
    <source>
        <strain evidence="5">cv. 9930</strain>
    </source>
</reference>
<dbReference type="PANTHER" id="PTHR31213">
    <property type="entry name" value="OS08G0374000 PROTEIN-RELATED"/>
    <property type="match status" value="1"/>
</dbReference>
<reference evidence="4 5" key="1">
    <citation type="journal article" date="2009" name="Nat. Genet.">
        <title>The genome of the cucumber, Cucumis sativus L.</title>
        <authorList>
            <person name="Huang S."/>
            <person name="Li R."/>
            <person name="Zhang Z."/>
            <person name="Li L."/>
            <person name="Gu X."/>
            <person name="Fan W."/>
            <person name="Lucas W.J."/>
            <person name="Wang X."/>
            <person name="Xie B."/>
            <person name="Ni P."/>
            <person name="Ren Y."/>
            <person name="Zhu H."/>
            <person name="Li J."/>
            <person name="Lin K."/>
            <person name="Jin W."/>
            <person name="Fei Z."/>
            <person name="Li G."/>
            <person name="Staub J."/>
            <person name="Kilian A."/>
            <person name="van der Vossen E.A."/>
            <person name="Wu Y."/>
            <person name="Guo J."/>
            <person name="He J."/>
            <person name="Jia Z."/>
            <person name="Ren Y."/>
            <person name="Tian G."/>
            <person name="Lu Y."/>
            <person name="Ruan J."/>
            <person name="Qian W."/>
            <person name="Wang M."/>
            <person name="Huang Q."/>
            <person name="Li B."/>
            <person name="Xuan Z."/>
            <person name="Cao J."/>
            <person name="Asan"/>
            <person name="Wu Z."/>
            <person name="Zhang J."/>
            <person name="Cai Q."/>
            <person name="Bai Y."/>
            <person name="Zhao B."/>
            <person name="Han Y."/>
            <person name="Li Y."/>
            <person name="Li X."/>
            <person name="Wang S."/>
            <person name="Shi Q."/>
            <person name="Liu S."/>
            <person name="Cho W.K."/>
            <person name="Kim J.Y."/>
            <person name="Xu Y."/>
            <person name="Heller-Uszynska K."/>
            <person name="Miao H."/>
            <person name="Cheng Z."/>
            <person name="Zhang S."/>
            <person name="Wu J."/>
            <person name="Yang Y."/>
            <person name="Kang H."/>
            <person name="Li M."/>
            <person name="Liang H."/>
            <person name="Ren X."/>
            <person name="Shi Z."/>
            <person name="Wen M."/>
            <person name="Jian M."/>
            <person name="Yang H."/>
            <person name="Zhang G."/>
            <person name="Yang Z."/>
            <person name="Chen R."/>
            <person name="Liu S."/>
            <person name="Li J."/>
            <person name="Ma L."/>
            <person name="Liu H."/>
            <person name="Zhou Y."/>
            <person name="Zhao J."/>
            <person name="Fang X."/>
            <person name="Li G."/>
            <person name="Fang L."/>
            <person name="Li Y."/>
            <person name="Liu D."/>
            <person name="Zheng H."/>
            <person name="Zhang Y."/>
            <person name="Qin N."/>
            <person name="Li Z."/>
            <person name="Yang G."/>
            <person name="Yang S."/>
            <person name="Bolund L."/>
            <person name="Kristiansen K."/>
            <person name="Zheng H."/>
            <person name="Li S."/>
            <person name="Zhang X."/>
            <person name="Yang H."/>
            <person name="Wang J."/>
            <person name="Sun R."/>
            <person name="Zhang B."/>
            <person name="Jiang S."/>
            <person name="Wang J."/>
            <person name="Du Y."/>
            <person name="Li S."/>
        </authorList>
    </citation>
    <scope>NUCLEOTIDE SEQUENCE [LARGE SCALE GENOMIC DNA]</scope>
    <source>
        <strain evidence="5">cv. 9930</strain>
    </source>
</reference>
<name>A0A0A0LNC6_CUCSA</name>
<dbReference type="GO" id="GO:0038023">
    <property type="term" value="F:signaling receptor activity"/>
    <property type="evidence" value="ECO:0000318"/>
    <property type="project" value="GO_Central"/>
</dbReference>
<dbReference type="GO" id="GO:0005737">
    <property type="term" value="C:cytoplasm"/>
    <property type="evidence" value="ECO:0000318"/>
    <property type="project" value="GO_Central"/>
</dbReference>
<dbReference type="InterPro" id="IPR023393">
    <property type="entry name" value="START-like_dom_sf"/>
</dbReference>
<evidence type="ECO:0000313" key="4">
    <source>
        <dbReference type="EMBL" id="KGN63405.1"/>
    </source>
</evidence>
<keyword evidence="2" id="KW-0017">Alkaloid metabolism</keyword>
<dbReference type="GO" id="GO:0005634">
    <property type="term" value="C:nucleus"/>
    <property type="evidence" value="ECO:0000318"/>
    <property type="project" value="GO_Central"/>
</dbReference>
<evidence type="ECO:0000256" key="1">
    <source>
        <dbReference type="ARBA" id="ARBA00009744"/>
    </source>
</evidence>
<dbReference type="InterPro" id="IPR050279">
    <property type="entry name" value="Plant_def-hormone_signal"/>
</dbReference>
<dbReference type="GO" id="GO:0004864">
    <property type="term" value="F:protein phosphatase inhibitor activity"/>
    <property type="evidence" value="ECO:0000318"/>
    <property type="project" value="GO_Central"/>
</dbReference>
<dbReference type="KEGG" id="csv:101218487"/>
<dbReference type="GO" id="GO:0009820">
    <property type="term" value="P:alkaloid metabolic process"/>
    <property type="evidence" value="ECO:0007669"/>
    <property type="project" value="UniProtKB-KW"/>
</dbReference>
<gene>
    <name evidence="4" type="ORF">Csa_2G439140</name>
</gene>
<reference evidence="4 5" key="4">
    <citation type="journal article" date="2011" name="BMC Genomics">
        <title>RNA-Seq improves annotation of protein-coding genes in the cucumber genome.</title>
        <authorList>
            <person name="Li Z."/>
            <person name="Zhang Z."/>
            <person name="Yan P."/>
            <person name="Huang S."/>
            <person name="Fei Z."/>
            <person name="Lin K."/>
        </authorList>
    </citation>
    <scope>NUCLEOTIDE SEQUENCE [LARGE SCALE GENOMIC DNA]</scope>
    <source>
        <strain evidence="5">cv. 9930</strain>
    </source>
</reference>
<dbReference type="InterPro" id="IPR000916">
    <property type="entry name" value="Bet_v_I/MLP"/>
</dbReference>
<dbReference type="STRING" id="3659.A0A0A0LNC6"/>